<keyword evidence="10" id="KW-0443">Lipid metabolism</keyword>
<dbReference type="GO" id="GO:0005886">
    <property type="term" value="C:plasma membrane"/>
    <property type="evidence" value="ECO:0007669"/>
    <property type="project" value="TreeGrafter"/>
</dbReference>
<keyword evidence="12" id="KW-1208">Phospholipid metabolism</keyword>
<dbReference type="InterPro" id="IPR017438">
    <property type="entry name" value="ATP-NAD_kinase_N"/>
</dbReference>
<protein>
    <submittedName>
        <fullName evidence="14">Lipid kinase, YegS/Rv2252/BmrU family</fullName>
    </submittedName>
</protein>
<dbReference type="InterPro" id="IPR045540">
    <property type="entry name" value="YegS/DAGK_C"/>
</dbReference>
<comment type="caution">
    <text evidence="14">The sequence shown here is derived from an EMBL/GenBank/DDBJ whole genome shotgun (WGS) entry which is preliminary data.</text>
</comment>
<evidence type="ECO:0000256" key="2">
    <source>
        <dbReference type="ARBA" id="ARBA00005983"/>
    </source>
</evidence>
<name>A0A1H9SXZ4_9BACI</name>
<keyword evidence="3" id="KW-0444">Lipid biosynthesis</keyword>
<dbReference type="AlphaFoldDB" id="A0A1H9SXZ4"/>
<dbReference type="GO" id="GO:0005524">
    <property type="term" value="F:ATP binding"/>
    <property type="evidence" value="ECO:0007669"/>
    <property type="project" value="UniProtKB-KW"/>
</dbReference>
<evidence type="ECO:0000256" key="5">
    <source>
        <dbReference type="ARBA" id="ARBA00022723"/>
    </source>
</evidence>
<dbReference type="STRING" id="1464123.SAMN05444126_10858"/>
<evidence type="ECO:0000256" key="1">
    <source>
        <dbReference type="ARBA" id="ARBA00001946"/>
    </source>
</evidence>
<keyword evidence="4" id="KW-0808">Transferase</keyword>
<dbReference type="PROSITE" id="PS50146">
    <property type="entry name" value="DAGK"/>
    <property type="match status" value="1"/>
</dbReference>
<dbReference type="NCBIfam" id="TIGR00147">
    <property type="entry name" value="YegS/Rv2252/BmrU family lipid kinase"/>
    <property type="match status" value="1"/>
</dbReference>
<evidence type="ECO:0000313" key="15">
    <source>
        <dbReference type="Proteomes" id="UP000199318"/>
    </source>
</evidence>
<evidence type="ECO:0000259" key="13">
    <source>
        <dbReference type="PROSITE" id="PS50146"/>
    </source>
</evidence>
<keyword evidence="9" id="KW-0460">Magnesium</keyword>
<dbReference type="GO" id="GO:0016301">
    <property type="term" value="F:kinase activity"/>
    <property type="evidence" value="ECO:0007669"/>
    <property type="project" value="UniProtKB-KW"/>
</dbReference>
<evidence type="ECO:0000256" key="9">
    <source>
        <dbReference type="ARBA" id="ARBA00022842"/>
    </source>
</evidence>
<keyword evidence="7 14" id="KW-0418">Kinase</keyword>
<dbReference type="Gene3D" id="2.60.200.40">
    <property type="match status" value="1"/>
</dbReference>
<evidence type="ECO:0000256" key="7">
    <source>
        <dbReference type="ARBA" id="ARBA00022777"/>
    </source>
</evidence>
<gene>
    <name evidence="14" type="ORF">SAMN05444126_10858</name>
</gene>
<accession>A0A1H9SXZ4</accession>
<dbReference type="RefSeq" id="WP_093072571.1">
    <property type="nucleotide sequence ID" value="NZ_FOGV01000008.1"/>
</dbReference>
<dbReference type="InterPro" id="IPR016064">
    <property type="entry name" value="NAD/diacylglycerol_kinase_sf"/>
</dbReference>
<dbReference type="PANTHER" id="PTHR12358">
    <property type="entry name" value="SPHINGOSINE KINASE"/>
    <property type="match status" value="1"/>
</dbReference>
<dbReference type="InterPro" id="IPR005218">
    <property type="entry name" value="Diacylglycerol/lipid_kinase"/>
</dbReference>
<dbReference type="GO" id="GO:0046872">
    <property type="term" value="F:metal ion binding"/>
    <property type="evidence" value="ECO:0007669"/>
    <property type="project" value="UniProtKB-KW"/>
</dbReference>
<keyword evidence="11" id="KW-0594">Phospholipid biosynthesis</keyword>
<evidence type="ECO:0000256" key="8">
    <source>
        <dbReference type="ARBA" id="ARBA00022840"/>
    </source>
</evidence>
<feature type="domain" description="DAGKc" evidence="13">
    <location>
        <begin position="1"/>
        <end position="127"/>
    </location>
</feature>
<comment type="cofactor">
    <cofactor evidence="1">
        <name>Mg(2+)</name>
        <dbReference type="ChEBI" id="CHEBI:18420"/>
    </cofactor>
</comment>
<dbReference type="InterPro" id="IPR001206">
    <property type="entry name" value="Diacylglycerol_kinase_cat_dom"/>
</dbReference>
<evidence type="ECO:0000256" key="3">
    <source>
        <dbReference type="ARBA" id="ARBA00022516"/>
    </source>
</evidence>
<dbReference type="Gene3D" id="3.40.50.10330">
    <property type="entry name" value="Probable inorganic polyphosphate/atp-NAD kinase, domain 1"/>
    <property type="match status" value="1"/>
</dbReference>
<dbReference type="OrthoDB" id="9786026at2"/>
<evidence type="ECO:0000256" key="11">
    <source>
        <dbReference type="ARBA" id="ARBA00023209"/>
    </source>
</evidence>
<organism evidence="14 15">
    <name type="scientific">Salisediminibacterium halotolerans</name>
    <dbReference type="NCBI Taxonomy" id="517425"/>
    <lineage>
        <taxon>Bacteria</taxon>
        <taxon>Bacillati</taxon>
        <taxon>Bacillota</taxon>
        <taxon>Bacilli</taxon>
        <taxon>Bacillales</taxon>
        <taxon>Bacillaceae</taxon>
        <taxon>Salisediminibacterium</taxon>
    </lineage>
</organism>
<keyword evidence="5" id="KW-0479">Metal-binding</keyword>
<dbReference type="SMART" id="SM00046">
    <property type="entry name" value="DAGKc"/>
    <property type="match status" value="1"/>
</dbReference>
<evidence type="ECO:0000256" key="4">
    <source>
        <dbReference type="ARBA" id="ARBA00022679"/>
    </source>
</evidence>
<keyword evidence="6" id="KW-0547">Nucleotide-binding</keyword>
<dbReference type="Pfam" id="PF00781">
    <property type="entry name" value="DAGK_cat"/>
    <property type="match status" value="1"/>
</dbReference>
<comment type="similarity">
    <text evidence="2">Belongs to the diacylglycerol/lipid kinase family.</text>
</comment>
<dbReference type="Proteomes" id="UP000199318">
    <property type="component" value="Unassembled WGS sequence"/>
</dbReference>
<dbReference type="EMBL" id="FOGV01000008">
    <property type="protein sequence ID" value="SER89664.1"/>
    <property type="molecule type" value="Genomic_DNA"/>
</dbReference>
<dbReference type="SUPFAM" id="SSF111331">
    <property type="entry name" value="NAD kinase/diacylglycerol kinase-like"/>
    <property type="match status" value="1"/>
</dbReference>
<reference evidence="15" key="1">
    <citation type="submission" date="2016-10" db="EMBL/GenBank/DDBJ databases">
        <authorList>
            <person name="de Groot N.N."/>
        </authorList>
    </citation>
    <scope>NUCLEOTIDE SEQUENCE [LARGE SCALE GENOMIC DNA]</scope>
    <source>
        <strain evidence="15">10nlg</strain>
    </source>
</reference>
<keyword evidence="8" id="KW-0067">ATP-binding</keyword>
<dbReference type="PANTHER" id="PTHR12358:SF106">
    <property type="entry name" value="LIPID KINASE YEGS"/>
    <property type="match status" value="1"/>
</dbReference>
<proteinExistence type="inferred from homology"/>
<evidence type="ECO:0000256" key="6">
    <source>
        <dbReference type="ARBA" id="ARBA00022741"/>
    </source>
</evidence>
<evidence type="ECO:0000256" key="10">
    <source>
        <dbReference type="ARBA" id="ARBA00023098"/>
    </source>
</evidence>
<keyword evidence="15" id="KW-1185">Reference proteome</keyword>
<evidence type="ECO:0000256" key="12">
    <source>
        <dbReference type="ARBA" id="ARBA00023264"/>
    </source>
</evidence>
<dbReference type="Pfam" id="PF19279">
    <property type="entry name" value="YegS_C"/>
    <property type="match status" value="1"/>
</dbReference>
<dbReference type="InterPro" id="IPR050187">
    <property type="entry name" value="Lipid_Phosphate_FormReg"/>
</dbReference>
<sequence>MYGLIVNTAAGGGKGLRMWRKIEEELQKRELPCLVSFTAKPADATKLAAMLVENGAETIVIIGGDGTVSEAAEALVYTGVPLGIIPAGSGNDFARSQGIPKQADAALKIVLAGNERTIDVLRINERYGLTVAGIGIDAQVAQTVNESGYKQWFNAVRLGRLTYFACVFQALKTFRPAEVTVTIDGKKQRFSHAWLIAAANSPTYGGNIPICPEAICDDGRLNVCLLQSKTAGPLLRLLPKIVRGKHAANDHIRFFSGTDVVIEADPPLRVQSDGEYTGETPVQVKIIKDALTVIS</sequence>
<evidence type="ECO:0000313" key="14">
    <source>
        <dbReference type="EMBL" id="SER89664.1"/>
    </source>
</evidence>
<dbReference type="GO" id="GO:0008654">
    <property type="term" value="P:phospholipid biosynthetic process"/>
    <property type="evidence" value="ECO:0007669"/>
    <property type="project" value="UniProtKB-KW"/>
</dbReference>